<dbReference type="Gene3D" id="2.30.180.10">
    <property type="entry name" value="FAS1 domain"/>
    <property type="match status" value="2"/>
</dbReference>
<evidence type="ECO:0000313" key="5">
    <source>
        <dbReference type="EMBL" id="KAJ9615038.1"/>
    </source>
</evidence>
<dbReference type="Proteomes" id="UP001172673">
    <property type="component" value="Unassembled WGS sequence"/>
</dbReference>
<keyword evidence="2" id="KW-1133">Transmembrane helix</keyword>
<sequence length="449" mass="48543">MLALFSASLLCLRLCLSQELNLNETYNLTTVLSGQAQLSKFTSYLNAFPALLSTLSEANVTILAPSNNAWAKYTGNDGHFANDTNFLEALLSYHTVQGVYPLTRLQQDVQFLPTLLGKGEYANVTGGQRVGVYPSGQDVNFETGVKSQSKLSTPDIPYTHDTSVVGIVHIIDEVFRIPIVEIPTATEAQLNDVVSLQLVQPVDQRLVGFLGPEADWTLLAPKHSKGVLPTTDEESFGIQEYHFIKGQVLFSYNFTDRREVTTLNGKNLTFYVAPNGTRYVNDAPIVDSDYLIDTGVFHVIETALDPRIPNAKPNFLTVANATTTTGPSPTGLPISSSSAAAGKSGLTTGAKAGIGVGVTLGVLMLLGVGAFFLLRRRRQQTANVSHAKGKPGWAEIHQLSDDKAPREMQGESSLHEIHSEGTSGLGEMEGSQGARSRRAGERGQLYEMQ</sequence>
<dbReference type="PROSITE" id="PS50213">
    <property type="entry name" value="FAS1"/>
    <property type="match status" value="2"/>
</dbReference>
<keyword evidence="6" id="KW-1185">Reference proteome</keyword>
<gene>
    <name evidence="5" type="ORF">H2200_001112</name>
</gene>
<evidence type="ECO:0000256" key="1">
    <source>
        <dbReference type="SAM" id="MobiDB-lite"/>
    </source>
</evidence>
<feature type="compositionally biased region" description="Basic and acidic residues" evidence="1">
    <location>
        <begin position="400"/>
        <end position="419"/>
    </location>
</feature>
<comment type="caution">
    <text evidence="5">The sequence shown here is derived from an EMBL/GenBank/DDBJ whole genome shotgun (WGS) entry which is preliminary data.</text>
</comment>
<keyword evidence="2" id="KW-0472">Membrane</keyword>
<dbReference type="Pfam" id="PF02469">
    <property type="entry name" value="Fasciclin"/>
    <property type="match status" value="2"/>
</dbReference>
<feature type="signal peptide" evidence="3">
    <location>
        <begin position="1"/>
        <end position="17"/>
    </location>
</feature>
<keyword evidence="3" id="KW-0732">Signal</keyword>
<feature type="domain" description="FAS1" evidence="4">
    <location>
        <begin position="25"/>
        <end position="175"/>
    </location>
</feature>
<dbReference type="PANTHER" id="PTHR10900">
    <property type="entry name" value="PERIOSTIN-RELATED"/>
    <property type="match status" value="1"/>
</dbReference>
<feature type="chain" id="PRO_5041430989" description="FAS1 domain-containing protein" evidence="3">
    <location>
        <begin position="18"/>
        <end position="449"/>
    </location>
</feature>
<dbReference type="AlphaFoldDB" id="A0AA39CMR6"/>
<name>A0AA39CMR6_9EURO</name>
<feature type="domain" description="FAS1" evidence="4">
    <location>
        <begin position="179"/>
        <end position="304"/>
    </location>
</feature>
<dbReference type="SMART" id="SM00554">
    <property type="entry name" value="FAS1"/>
    <property type="match status" value="2"/>
</dbReference>
<keyword evidence="2" id="KW-0812">Transmembrane</keyword>
<dbReference type="EMBL" id="JAPDRK010000002">
    <property type="protein sequence ID" value="KAJ9615038.1"/>
    <property type="molecule type" value="Genomic_DNA"/>
</dbReference>
<dbReference type="InterPro" id="IPR000782">
    <property type="entry name" value="FAS1_domain"/>
</dbReference>
<accession>A0AA39CMR6</accession>
<evidence type="ECO:0000256" key="3">
    <source>
        <dbReference type="SAM" id="SignalP"/>
    </source>
</evidence>
<evidence type="ECO:0000259" key="4">
    <source>
        <dbReference type="PROSITE" id="PS50213"/>
    </source>
</evidence>
<dbReference type="SUPFAM" id="SSF82153">
    <property type="entry name" value="FAS1 domain"/>
    <property type="match status" value="2"/>
</dbReference>
<evidence type="ECO:0000256" key="2">
    <source>
        <dbReference type="SAM" id="Phobius"/>
    </source>
</evidence>
<feature type="region of interest" description="Disordered" evidence="1">
    <location>
        <begin position="400"/>
        <end position="449"/>
    </location>
</feature>
<proteinExistence type="predicted"/>
<organism evidence="5 6">
    <name type="scientific">Cladophialophora chaetospira</name>
    <dbReference type="NCBI Taxonomy" id="386627"/>
    <lineage>
        <taxon>Eukaryota</taxon>
        <taxon>Fungi</taxon>
        <taxon>Dikarya</taxon>
        <taxon>Ascomycota</taxon>
        <taxon>Pezizomycotina</taxon>
        <taxon>Eurotiomycetes</taxon>
        <taxon>Chaetothyriomycetidae</taxon>
        <taxon>Chaetothyriales</taxon>
        <taxon>Herpotrichiellaceae</taxon>
        <taxon>Cladophialophora</taxon>
    </lineage>
</organism>
<protein>
    <recommendedName>
        <fullName evidence="4">FAS1 domain-containing protein</fullName>
    </recommendedName>
</protein>
<dbReference type="InterPro" id="IPR050904">
    <property type="entry name" value="Adhesion/Biosynth-related"/>
</dbReference>
<dbReference type="CDD" id="cd12087">
    <property type="entry name" value="TM_EGFR-like"/>
    <property type="match status" value="1"/>
</dbReference>
<dbReference type="InterPro" id="IPR036378">
    <property type="entry name" value="FAS1_dom_sf"/>
</dbReference>
<dbReference type="PANTHER" id="PTHR10900:SF77">
    <property type="entry name" value="FI19380P1"/>
    <property type="match status" value="1"/>
</dbReference>
<reference evidence="5" key="1">
    <citation type="submission" date="2022-10" db="EMBL/GenBank/DDBJ databases">
        <title>Culturing micro-colonial fungi from biological soil crusts in the Mojave desert and describing Neophaeococcomyces mojavensis, and introducing the new genera and species Taxawa tesnikishii.</title>
        <authorList>
            <person name="Kurbessoian T."/>
            <person name="Stajich J.E."/>
        </authorList>
    </citation>
    <scope>NUCLEOTIDE SEQUENCE</scope>
    <source>
        <strain evidence="5">TK_41</strain>
    </source>
</reference>
<feature type="transmembrane region" description="Helical" evidence="2">
    <location>
        <begin position="352"/>
        <end position="374"/>
    </location>
</feature>
<evidence type="ECO:0000313" key="6">
    <source>
        <dbReference type="Proteomes" id="UP001172673"/>
    </source>
</evidence>